<dbReference type="AlphaFoldDB" id="A0A915E9X6"/>
<organism evidence="2 3">
    <name type="scientific">Ditylenchus dipsaci</name>
    <dbReference type="NCBI Taxonomy" id="166011"/>
    <lineage>
        <taxon>Eukaryota</taxon>
        <taxon>Metazoa</taxon>
        <taxon>Ecdysozoa</taxon>
        <taxon>Nematoda</taxon>
        <taxon>Chromadorea</taxon>
        <taxon>Rhabditida</taxon>
        <taxon>Tylenchina</taxon>
        <taxon>Tylenchomorpha</taxon>
        <taxon>Sphaerularioidea</taxon>
        <taxon>Anguinidae</taxon>
        <taxon>Anguininae</taxon>
        <taxon>Ditylenchus</taxon>
    </lineage>
</organism>
<evidence type="ECO:0000256" key="1">
    <source>
        <dbReference type="SAM" id="MobiDB-lite"/>
    </source>
</evidence>
<protein>
    <submittedName>
        <fullName evidence="3">Uncharacterized protein</fullName>
    </submittedName>
</protein>
<evidence type="ECO:0000313" key="3">
    <source>
        <dbReference type="WBParaSite" id="jg3915"/>
    </source>
</evidence>
<dbReference type="WBParaSite" id="jg3915">
    <property type="protein sequence ID" value="jg3915"/>
    <property type="gene ID" value="jg3915"/>
</dbReference>
<accession>A0A915E9X6</accession>
<proteinExistence type="predicted"/>
<reference evidence="3" key="1">
    <citation type="submission" date="2022-11" db="UniProtKB">
        <authorList>
            <consortium name="WormBaseParasite"/>
        </authorList>
    </citation>
    <scope>IDENTIFICATION</scope>
</reference>
<name>A0A915E9X6_9BILA</name>
<sequence>MACNQNRKGAPFVVGLLGKGVREEKLAANIRHHLNEIILSLKEDTETEANDGLQAVAQVDPLNSDSDAKAYQMPEVPEQKQTN</sequence>
<dbReference type="Proteomes" id="UP000887574">
    <property type="component" value="Unplaced"/>
</dbReference>
<keyword evidence="2" id="KW-1185">Reference proteome</keyword>
<evidence type="ECO:0000313" key="2">
    <source>
        <dbReference type="Proteomes" id="UP000887574"/>
    </source>
</evidence>
<feature type="region of interest" description="Disordered" evidence="1">
    <location>
        <begin position="59"/>
        <end position="83"/>
    </location>
</feature>